<evidence type="ECO:0000256" key="2">
    <source>
        <dbReference type="ARBA" id="ARBA00008335"/>
    </source>
</evidence>
<sequence length="422" mass="45055">MLALAVSGLLAALESTVVGTALPSTTSDLGGGERYVWVTIGYFLTMTAFQPLFDQLADIFGHQWLVIFAVALFALGSDICGGANTIDMLIAGRAIQGFGAGINVLVETIVCDIVPLRERGSYLAIIFGGITIGTSIGPVIAGVIVQQTTWRWVFYLNLPIAELGLVLLVAFLRVKGTSGPLGENLKKLDYFGNTLFIAAFYFQGVRLSSPIRSGVELPPTALFMTPFAAVGGGLAEKLGKYKPIHVIGFVLMTVGLGIFSLLHQHSSTAEWVIFQAIEAAGLGLIISTVLPAVQAKLCDADTAKATATWQLVRSFGLVFGSTIPASVFNTHSGQLSSIIREPAIRNQISGGHAYEHAMRAFALSVPTTDGLRQQVIAVFTCVETDMADEQVELRKDLKDDFGIEEKIKGSEDVFSNHGARSI</sequence>
<keyword evidence="5 8" id="KW-1133">Transmembrane helix</keyword>
<evidence type="ECO:0000313" key="12">
    <source>
        <dbReference type="Proteomes" id="UP000319663"/>
    </source>
</evidence>
<dbReference type="InterPro" id="IPR036259">
    <property type="entry name" value="MFS_trans_sf"/>
</dbReference>
<dbReference type="InterPro" id="IPR020846">
    <property type="entry name" value="MFS_dom"/>
</dbReference>
<dbReference type="PANTHER" id="PTHR23501:SF187">
    <property type="entry name" value="MAJOR FACILITATOR SUPERFAMILY (MFS) PROFILE DOMAIN-CONTAINING PROTEIN"/>
    <property type="match status" value="1"/>
</dbReference>
<organism evidence="11 12">
    <name type="scientific">Monascus purpureus</name>
    <name type="common">Red mold</name>
    <name type="synonym">Monascus anka</name>
    <dbReference type="NCBI Taxonomy" id="5098"/>
    <lineage>
        <taxon>Eukaryota</taxon>
        <taxon>Fungi</taxon>
        <taxon>Dikarya</taxon>
        <taxon>Ascomycota</taxon>
        <taxon>Pezizomycotina</taxon>
        <taxon>Eurotiomycetes</taxon>
        <taxon>Eurotiomycetidae</taxon>
        <taxon>Eurotiales</taxon>
        <taxon>Aspergillaceae</taxon>
        <taxon>Monascus</taxon>
    </lineage>
</organism>
<comment type="similarity">
    <text evidence="2">Belongs to the major facilitator superfamily.</text>
</comment>
<feature type="transmembrane region" description="Helical" evidence="8">
    <location>
        <begin position="246"/>
        <end position="265"/>
    </location>
</feature>
<dbReference type="Pfam" id="PF07690">
    <property type="entry name" value="MFS_1"/>
    <property type="match status" value="1"/>
</dbReference>
<feature type="transmembrane region" description="Helical" evidence="8">
    <location>
        <begin position="152"/>
        <end position="172"/>
    </location>
</feature>
<evidence type="ECO:0000256" key="1">
    <source>
        <dbReference type="ARBA" id="ARBA00004141"/>
    </source>
</evidence>
<protein>
    <recommendedName>
        <fullName evidence="10">Major facilitator superfamily (MFS) profile domain-containing protein</fullName>
    </recommendedName>
</protein>
<keyword evidence="4 8" id="KW-0812">Transmembrane</keyword>
<feature type="transmembrane region" description="Helical" evidence="8">
    <location>
        <begin position="122"/>
        <end position="146"/>
    </location>
</feature>
<feature type="domain" description="Major facilitator superfamily (MFS) profile" evidence="10">
    <location>
        <begin position="1"/>
        <end position="422"/>
    </location>
</feature>
<feature type="transmembrane region" description="Helical" evidence="8">
    <location>
        <begin position="271"/>
        <end position="293"/>
    </location>
</feature>
<keyword evidence="7" id="KW-0325">Glycoprotein</keyword>
<feature type="signal peptide" evidence="9">
    <location>
        <begin position="1"/>
        <end position="19"/>
    </location>
</feature>
<proteinExistence type="inferred from homology"/>
<comment type="caution">
    <text evidence="11">The sequence shown here is derived from an EMBL/GenBank/DDBJ whole genome shotgun (WGS) entry which is preliminary data.</text>
</comment>
<evidence type="ECO:0000256" key="3">
    <source>
        <dbReference type="ARBA" id="ARBA00022448"/>
    </source>
</evidence>
<evidence type="ECO:0000256" key="7">
    <source>
        <dbReference type="ARBA" id="ARBA00023180"/>
    </source>
</evidence>
<dbReference type="SUPFAM" id="SSF103473">
    <property type="entry name" value="MFS general substrate transporter"/>
    <property type="match status" value="1"/>
</dbReference>
<dbReference type="InterPro" id="IPR011701">
    <property type="entry name" value="MFS"/>
</dbReference>
<evidence type="ECO:0000256" key="6">
    <source>
        <dbReference type="ARBA" id="ARBA00023136"/>
    </source>
</evidence>
<dbReference type="AlphaFoldDB" id="A0A507R1B0"/>
<evidence type="ECO:0000256" key="5">
    <source>
        <dbReference type="ARBA" id="ARBA00022989"/>
    </source>
</evidence>
<feature type="transmembrane region" description="Helical" evidence="8">
    <location>
        <begin position="90"/>
        <end position="110"/>
    </location>
</feature>
<evidence type="ECO:0000313" key="11">
    <source>
        <dbReference type="EMBL" id="TQB76276.1"/>
    </source>
</evidence>
<dbReference type="PANTHER" id="PTHR23501">
    <property type="entry name" value="MAJOR FACILITATOR SUPERFAMILY"/>
    <property type="match status" value="1"/>
</dbReference>
<dbReference type="Gene3D" id="1.20.1250.20">
    <property type="entry name" value="MFS general substrate transporter like domains"/>
    <property type="match status" value="2"/>
</dbReference>
<feature type="transmembrane region" description="Helical" evidence="8">
    <location>
        <begin position="35"/>
        <end position="53"/>
    </location>
</feature>
<dbReference type="CDD" id="cd17502">
    <property type="entry name" value="MFS_Azr1_MDR_like"/>
    <property type="match status" value="1"/>
</dbReference>
<dbReference type="GO" id="GO:0005886">
    <property type="term" value="C:plasma membrane"/>
    <property type="evidence" value="ECO:0007669"/>
    <property type="project" value="TreeGrafter"/>
</dbReference>
<gene>
    <name evidence="11" type="ORF">MPDQ_000584</name>
</gene>
<dbReference type="GO" id="GO:0022857">
    <property type="term" value="F:transmembrane transporter activity"/>
    <property type="evidence" value="ECO:0007669"/>
    <property type="project" value="InterPro"/>
</dbReference>
<keyword evidence="12" id="KW-1185">Reference proteome</keyword>
<keyword evidence="6 8" id="KW-0472">Membrane</keyword>
<keyword evidence="9" id="KW-0732">Signal</keyword>
<feature type="transmembrane region" description="Helical" evidence="8">
    <location>
        <begin position="65"/>
        <end position="84"/>
    </location>
</feature>
<evidence type="ECO:0000256" key="4">
    <source>
        <dbReference type="ARBA" id="ARBA00022692"/>
    </source>
</evidence>
<dbReference type="EMBL" id="VIFY01000011">
    <property type="protein sequence ID" value="TQB76276.1"/>
    <property type="molecule type" value="Genomic_DNA"/>
</dbReference>
<feature type="chain" id="PRO_5021228776" description="Major facilitator superfamily (MFS) profile domain-containing protein" evidence="9">
    <location>
        <begin position="20"/>
        <end position="422"/>
    </location>
</feature>
<comment type="subcellular location">
    <subcellularLocation>
        <location evidence="1">Membrane</location>
        <topology evidence="1">Multi-pass membrane protein</topology>
    </subcellularLocation>
</comment>
<accession>A0A507R1B0</accession>
<keyword evidence="3" id="KW-0813">Transport</keyword>
<name>A0A507R1B0_MONPU</name>
<dbReference type="Proteomes" id="UP000319663">
    <property type="component" value="Unassembled WGS sequence"/>
</dbReference>
<evidence type="ECO:0000256" key="9">
    <source>
        <dbReference type="SAM" id="SignalP"/>
    </source>
</evidence>
<evidence type="ECO:0000256" key="8">
    <source>
        <dbReference type="SAM" id="Phobius"/>
    </source>
</evidence>
<dbReference type="PROSITE" id="PS50850">
    <property type="entry name" value="MFS"/>
    <property type="match status" value="1"/>
</dbReference>
<evidence type="ECO:0000259" key="10">
    <source>
        <dbReference type="PROSITE" id="PS50850"/>
    </source>
</evidence>
<reference evidence="11 12" key="1">
    <citation type="submission" date="2019-06" db="EMBL/GenBank/DDBJ databases">
        <title>Wine fermentation using esterase from Monascus purpureus.</title>
        <authorList>
            <person name="Geng C."/>
            <person name="Zhang Y."/>
        </authorList>
    </citation>
    <scope>NUCLEOTIDE SEQUENCE [LARGE SCALE GENOMIC DNA]</scope>
    <source>
        <strain evidence="11">HQ1</strain>
    </source>
</reference>